<evidence type="ECO:0000256" key="6">
    <source>
        <dbReference type="ARBA" id="ARBA00022833"/>
    </source>
</evidence>
<dbReference type="Gene3D" id="3.40.10.10">
    <property type="entry name" value="DNA Methylphosphotriester Repair Domain"/>
    <property type="match status" value="1"/>
</dbReference>
<evidence type="ECO:0000256" key="9">
    <source>
        <dbReference type="ARBA" id="ARBA00023159"/>
    </source>
</evidence>
<evidence type="ECO:0000256" key="11">
    <source>
        <dbReference type="ARBA" id="ARBA00023204"/>
    </source>
</evidence>
<dbReference type="PANTHER" id="PTHR46796">
    <property type="entry name" value="HTH-TYPE TRANSCRIPTIONAL ACTIVATOR RHAS-RELATED"/>
    <property type="match status" value="1"/>
</dbReference>
<dbReference type="Pfam" id="PF06029">
    <property type="entry name" value="AlkA_N"/>
    <property type="match status" value="1"/>
</dbReference>
<keyword evidence="2" id="KW-0489">Methyltransferase</keyword>
<evidence type="ECO:0000256" key="2">
    <source>
        <dbReference type="ARBA" id="ARBA00022603"/>
    </source>
</evidence>
<evidence type="ECO:0000259" key="12">
    <source>
        <dbReference type="PROSITE" id="PS01124"/>
    </source>
</evidence>
<comment type="cofactor">
    <cofactor evidence="1">
        <name>Zn(2+)</name>
        <dbReference type="ChEBI" id="CHEBI:29105"/>
    </cofactor>
</comment>
<evidence type="ECO:0000256" key="10">
    <source>
        <dbReference type="ARBA" id="ARBA00023163"/>
    </source>
</evidence>
<keyword evidence="6" id="KW-0862">Zinc</keyword>
<dbReference type="InterPro" id="IPR011257">
    <property type="entry name" value="DNA_glycosylase"/>
</dbReference>
<dbReference type="InterPro" id="IPR018062">
    <property type="entry name" value="HTH_AraC-typ_CS"/>
</dbReference>
<comment type="caution">
    <text evidence="13">The sequence shown here is derived from an EMBL/GenBank/DDBJ whole genome shotgun (WGS) entry which is preliminary data.</text>
</comment>
<sequence length="389" mass="41811">MTTYSAVVTTGIYCRPGCGAKPLAENVRTFELAAAAEVAGFRACLRCRPYRVAGPISTDSPELVCRAVQLIIDGALDDGTEADLAARLALSARHLRRIFLAHLGVTPDQLARSRRAHFARRMLDDSDLTVAEVAFASGFGSLRQFNRDIREVFRSSPKELRNRRRRSDRLAADGGLTLRLPFQPPYDWDNVQVFLAERAIPGVESVQDGVYRRTISLDGGPGVLEVRPGNESCLLLQAHLPYWEGLIHVVERAGRMVGLADPTTGPGAWGAFEIAAHAIVAQHCGLARARTRMGTLTRHLGQPVGGLTHGLTHLFPSADLVAGADLTAVDLPRRTAQTLRSLATAVAAGTVVLDCALPLPDLVRTLTAVSGLGVPAAHHIATRLGHHLP</sequence>
<reference evidence="13 14" key="1">
    <citation type="journal article" date="2019" name="Int. J. Syst. Evol. Microbiol.">
        <title>The Global Catalogue of Microorganisms (GCM) 10K type strain sequencing project: providing services to taxonomists for standard genome sequencing and annotation.</title>
        <authorList>
            <consortium name="The Broad Institute Genomics Platform"/>
            <consortium name="The Broad Institute Genome Sequencing Center for Infectious Disease"/>
            <person name="Wu L."/>
            <person name="Ma J."/>
        </authorList>
    </citation>
    <scope>NUCLEOTIDE SEQUENCE [LARGE SCALE GENOMIC DNA]</scope>
    <source>
        <strain evidence="13 14">JCM 14718</strain>
    </source>
</reference>
<keyword evidence="7" id="KW-0805">Transcription regulation</keyword>
<evidence type="ECO:0000256" key="4">
    <source>
        <dbReference type="ARBA" id="ARBA00022723"/>
    </source>
</evidence>
<dbReference type="Gene3D" id="1.10.10.60">
    <property type="entry name" value="Homeodomain-like"/>
    <property type="match status" value="1"/>
</dbReference>
<dbReference type="Gene3D" id="3.30.310.20">
    <property type="entry name" value="DNA-3-methyladenine glycosylase AlkA, N-terminal domain"/>
    <property type="match status" value="1"/>
</dbReference>
<keyword evidence="8" id="KW-0238">DNA-binding</keyword>
<dbReference type="PROSITE" id="PS01124">
    <property type="entry name" value="HTH_ARAC_FAMILY_2"/>
    <property type="match status" value="1"/>
</dbReference>
<keyword evidence="9" id="KW-0010">Activator</keyword>
<protein>
    <submittedName>
        <fullName evidence="13">DNA-3-methyladenine glycosylase 2</fullName>
    </submittedName>
</protein>
<evidence type="ECO:0000256" key="3">
    <source>
        <dbReference type="ARBA" id="ARBA00022679"/>
    </source>
</evidence>
<dbReference type="PROSITE" id="PS00041">
    <property type="entry name" value="HTH_ARAC_FAMILY_1"/>
    <property type="match status" value="1"/>
</dbReference>
<dbReference type="SUPFAM" id="SSF57884">
    <property type="entry name" value="Ada DNA repair protein, N-terminal domain (N-Ada 10)"/>
    <property type="match status" value="1"/>
</dbReference>
<evidence type="ECO:0000313" key="14">
    <source>
        <dbReference type="Proteomes" id="UP001500618"/>
    </source>
</evidence>
<name>A0ABN2J252_9ACTN</name>
<dbReference type="InterPro" id="IPR018060">
    <property type="entry name" value="HTH_AraC"/>
</dbReference>
<keyword evidence="3" id="KW-0808">Transferase</keyword>
<evidence type="ECO:0000256" key="5">
    <source>
        <dbReference type="ARBA" id="ARBA00022763"/>
    </source>
</evidence>
<feature type="domain" description="HTH araC/xylS-type" evidence="12">
    <location>
        <begin position="65"/>
        <end position="163"/>
    </location>
</feature>
<dbReference type="SUPFAM" id="SSF48150">
    <property type="entry name" value="DNA-glycosylase"/>
    <property type="match status" value="1"/>
</dbReference>
<dbReference type="SUPFAM" id="SSF55945">
    <property type="entry name" value="TATA-box binding protein-like"/>
    <property type="match status" value="1"/>
</dbReference>
<dbReference type="SMART" id="SM00342">
    <property type="entry name" value="HTH_ARAC"/>
    <property type="match status" value="1"/>
</dbReference>
<keyword evidence="5" id="KW-0227">DNA damage</keyword>
<keyword evidence="10" id="KW-0804">Transcription</keyword>
<dbReference type="Proteomes" id="UP001500618">
    <property type="component" value="Unassembled WGS sequence"/>
</dbReference>
<dbReference type="SUPFAM" id="SSF46689">
    <property type="entry name" value="Homeodomain-like"/>
    <property type="match status" value="2"/>
</dbReference>
<dbReference type="InterPro" id="IPR009057">
    <property type="entry name" value="Homeodomain-like_sf"/>
</dbReference>
<gene>
    <name evidence="13" type="ORF">GCM10009765_76370</name>
</gene>
<evidence type="ECO:0000256" key="1">
    <source>
        <dbReference type="ARBA" id="ARBA00001947"/>
    </source>
</evidence>
<dbReference type="InterPro" id="IPR050204">
    <property type="entry name" value="AraC_XylS_family_regulators"/>
</dbReference>
<dbReference type="Pfam" id="PF02805">
    <property type="entry name" value="Ada_Zn_binding"/>
    <property type="match status" value="1"/>
</dbReference>
<dbReference type="SMART" id="SM01009">
    <property type="entry name" value="AlkA_N"/>
    <property type="match status" value="1"/>
</dbReference>
<dbReference type="InterPro" id="IPR035451">
    <property type="entry name" value="Ada-like_dom_sf"/>
</dbReference>
<keyword evidence="4" id="KW-0479">Metal-binding</keyword>
<dbReference type="Pfam" id="PF12833">
    <property type="entry name" value="HTH_18"/>
    <property type="match status" value="1"/>
</dbReference>
<evidence type="ECO:0000313" key="13">
    <source>
        <dbReference type="EMBL" id="GAA1716382.1"/>
    </source>
</evidence>
<accession>A0ABN2J252</accession>
<dbReference type="InterPro" id="IPR010316">
    <property type="entry name" value="AlkA_N"/>
</dbReference>
<dbReference type="EMBL" id="BAAANY010000040">
    <property type="protein sequence ID" value="GAA1716382.1"/>
    <property type="molecule type" value="Genomic_DNA"/>
</dbReference>
<proteinExistence type="predicted"/>
<evidence type="ECO:0000256" key="7">
    <source>
        <dbReference type="ARBA" id="ARBA00023015"/>
    </source>
</evidence>
<organism evidence="13 14">
    <name type="scientific">Fodinicola feengrottensis</name>
    <dbReference type="NCBI Taxonomy" id="435914"/>
    <lineage>
        <taxon>Bacteria</taxon>
        <taxon>Bacillati</taxon>
        <taxon>Actinomycetota</taxon>
        <taxon>Actinomycetes</taxon>
        <taxon>Mycobacteriales</taxon>
        <taxon>Fodinicola</taxon>
    </lineage>
</organism>
<keyword evidence="11" id="KW-0234">DNA repair</keyword>
<evidence type="ECO:0000256" key="8">
    <source>
        <dbReference type="ARBA" id="ARBA00023125"/>
    </source>
</evidence>
<keyword evidence="14" id="KW-1185">Reference proteome</keyword>
<dbReference type="PANTHER" id="PTHR46796:SF6">
    <property type="entry name" value="ARAC SUBFAMILY"/>
    <property type="match status" value="1"/>
</dbReference>
<dbReference type="RefSeq" id="WP_344314928.1">
    <property type="nucleotide sequence ID" value="NZ_BAAANY010000040.1"/>
</dbReference>
<dbReference type="InterPro" id="IPR037046">
    <property type="entry name" value="AlkA_N_sf"/>
</dbReference>
<dbReference type="InterPro" id="IPR004026">
    <property type="entry name" value="Ada_DNA_repair_Zn-bd"/>
</dbReference>